<name>A0A8B8ERC9_CRAVI</name>
<dbReference type="GO" id="GO:0005874">
    <property type="term" value="C:microtubule"/>
    <property type="evidence" value="ECO:0007669"/>
    <property type="project" value="UniProtKB-KW"/>
</dbReference>
<protein>
    <recommendedName>
        <fullName evidence="5">Tubulin delta chain</fullName>
    </recommendedName>
    <alternativeName>
        <fullName evidence="12">Delta-tubulin</fullName>
    </alternativeName>
</protein>
<dbReference type="InterPro" id="IPR002967">
    <property type="entry name" value="Delta_tubulin"/>
</dbReference>
<feature type="domain" description="Tubulin/FtsZ GTPase" evidence="15">
    <location>
        <begin position="49"/>
        <end position="246"/>
    </location>
</feature>
<evidence type="ECO:0000256" key="4">
    <source>
        <dbReference type="ARBA" id="ARBA00009636"/>
    </source>
</evidence>
<dbReference type="GeneID" id="111136151"/>
<dbReference type="GO" id="GO:0005929">
    <property type="term" value="C:cilium"/>
    <property type="evidence" value="ECO:0007669"/>
    <property type="project" value="UniProtKB-SubCell"/>
</dbReference>
<dbReference type="SUPFAM" id="SSF55307">
    <property type="entry name" value="Tubulin C-terminal domain-like"/>
    <property type="match status" value="1"/>
</dbReference>
<dbReference type="PROSITE" id="PS00227">
    <property type="entry name" value="TUBULIN"/>
    <property type="match status" value="1"/>
</dbReference>
<evidence type="ECO:0000256" key="5">
    <source>
        <dbReference type="ARBA" id="ARBA00014184"/>
    </source>
</evidence>
<evidence type="ECO:0000256" key="13">
    <source>
        <dbReference type="ARBA" id="ARBA00046149"/>
    </source>
</evidence>
<organism evidence="16 17">
    <name type="scientific">Crassostrea virginica</name>
    <name type="common">Eastern oyster</name>
    <dbReference type="NCBI Taxonomy" id="6565"/>
    <lineage>
        <taxon>Eukaryota</taxon>
        <taxon>Metazoa</taxon>
        <taxon>Spiralia</taxon>
        <taxon>Lophotrochozoa</taxon>
        <taxon>Mollusca</taxon>
        <taxon>Bivalvia</taxon>
        <taxon>Autobranchia</taxon>
        <taxon>Pteriomorphia</taxon>
        <taxon>Ostreida</taxon>
        <taxon>Ostreoidea</taxon>
        <taxon>Ostreidae</taxon>
        <taxon>Crassostrea</taxon>
    </lineage>
</organism>
<dbReference type="GO" id="GO:0005814">
    <property type="term" value="C:centriole"/>
    <property type="evidence" value="ECO:0007669"/>
    <property type="project" value="UniProtKB-SubCell"/>
</dbReference>
<proteinExistence type="inferred from homology"/>
<dbReference type="InterPro" id="IPR008280">
    <property type="entry name" value="Tub_FtsZ_C"/>
</dbReference>
<dbReference type="PRINTS" id="PR01224">
    <property type="entry name" value="DELTATUBULIN"/>
</dbReference>
<dbReference type="InterPro" id="IPR000217">
    <property type="entry name" value="Tubulin"/>
</dbReference>
<keyword evidence="7 14" id="KW-0547">Nucleotide-binding</keyword>
<keyword evidence="16" id="KW-1185">Reference proteome</keyword>
<keyword evidence="6 14" id="KW-0493">Microtubule</keyword>
<evidence type="ECO:0000259" key="15">
    <source>
        <dbReference type="SMART" id="SM00864"/>
    </source>
</evidence>
<dbReference type="GO" id="GO:0030030">
    <property type="term" value="P:cell projection organization"/>
    <property type="evidence" value="ECO:0007669"/>
    <property type="project" value="UniProtKB-KW"/>
</dbReference>
<comment type="subcellular location">
    <subcellularLocation>
        <location evidence="3">Cell projection</location>
        <location evidence="3">Cilium</location>
    </subcellularLocation>
    <subcellularLocation>
        <location evidence="1">Cytoplasm</location>
        <location evidence="1">Cytoskeleton</location>
        <location evidence="1">Microtubule organizing center</location>
        <location evidence="1">Centrosome</location>
        <location evidence="1">Centriole</location>
    </subcellularLocation>
    <subcellularLocation>
        <location evidence="2">Nucleus</location>
    </subcellularLocation>
</comment>
<evidence type="ECO:0000256" key="3">
    <source>
        <dbReference type="ARBA" id="ARBA00004138"/>
    </source>
</evidence>
<dbReference type="RefSeq" id="XP_022342505.1">
    <property type="nucleotide sequence ID" value="XM_022486797.1"/>
</dbReference>
<keyword evidence="9 14" id="KW-0342">GTP-binding</keyword>
<evidence type="ECO:0000256" key="2">
    <source>
        <dbReference type="ARBA" id="ARBA00004123"/>
    </source>
</evidence>
<dbReference type="PRINTS" id="PR01161">
    <property type="entry name" value="TUBULIN"/>
</dbReference>
<sequence length="445" mass="49956">MSIITVQLGQCGNQIGGQLFHTFMEDVHAKPLATQVAPDKNQDYKEEVLSRFFYRGESGEGPPTARAVMVDMEPKVIAQTYQEAKRSGRWCYSEKQHYCQQRGSGNNWAHGFCVHGPACQSTVMELVRREAEKCDNLGGFLSLMSLAGGTGSGVGAYVTRCLRDEFPHAFIMNQVVWPYKMGEVIVQNYNAVLTLSRLYHTVDAIVVMENDHLHKICQQLLNIKKISFKDINKVICHKLATMLQPCPVNKYTGDTRSNSIGEMLEHLVPHPDYKLLTIKNIPQMSAAAQEFSTYQWHGLLKHLRQMLISDAPMEEGIDWQVTLSSRGAHHNTSLANLLLLRGKEAMSAETAPFSDSALYVPWVPPGASLMTGVQPRAFNHYEKSASLISNSQSPVRLMDTMVGKAWDMFSSRAYVHQYAKHGLQEDEFLDGFATLEQVIANYKHL</sequence>
<evidence type="ECO:0000313" key="18">
    <source>
        <dbReference type="RefSeq" id="XP_022342505.1"/>
    </source>
</evidence>
<dbReference type="GO" id="GO:0005634">
    <property type="term" value="C:nucleus"/>
    <property type="evidence" value="ECO:0007669"/>
    <property type="project" value="UniProtKB-SubCell"/>
</dbReference>
<dbReference type="CDD" id="cd02189">
    <property type="entry name" value="delta_zeta_tubulin-like"/>
    <property type="match status" value="1"/>
</dbReference>
<dbReference type="Gene3D" id="3.40.50.1440">
    <property type="entry name" value="Tubulin/FtsZ, GTPase domain"/>
    <property type="match status" value="1"/>
</dbReference>
<dbReference type="InterPro" id="IPR017975">
    <property type="entry name" value="Tubulin_CS"/>
</dbReference>
<comment type="function">
    <text evidence="13">Acts as a positive regulator of hedgehog signaling and regulates ciliary function.</text>
</comment>
<evidence type="ECO:0000256" key="12">
    <source>
        <dbReference type="ARBA" id="ARBA00030594"/>
    </source>
</evidence>
<evidence type="ECO:0000256" key="11">
    <source>
        <dbReference type="ARBA" id="ARBA00023273"/>
    </source>
</evidence>
<keyword evidence="10" id="KW-0539">Nucleus</keyword>
<dbReference type="InterPro" id="IPR003008">
    <property type="entry name" value="Tubulin_FtsZ_GTPase"/>
</dbReference>
<evidence type="ECO:0000256" key="6">
    <source>
        <dbReference type="ARBA" id="ARBA00022701"/>
    </source>
</evidence>
<dbReference type="GO" id="GO:0005525">
    <property type="term" value="F:GTP binding"/>
    <property type="evidence" value="ECO:0007669"/>
    <property type="project" value="UniProtKB-UniRule"/>
</dbReference>
<evidence type="ECO:0000256" key="1">
    <source>
        <dbReference type="ARBA" id="ARBA00004114"/>
    </source>
</evidence>
<dbReference type="RefSeq" id="XP_022342504.1">
    <property type="nucleotide sequence ID" value="XM_022486796.1"/>
</dbReference>
<dbReference type="GO" id="GO:0005200">
    <property type="term" value="F:structural constituent of cytoskeleton"/>
    <property type="evidence" value="ECO:0007669"/>
    <property type="project" value="InterPro"/>
</dbReference>
<dbReference type="OrthoDB" id="10250004at2759"/>
<evidence type="ECO:0000256" key="10">
    <source>
        <dbReference type="ARBA" id="ARBA00023242"/>
    </source>
</evidence>
<dbReference type="PANTHER" id="PTHR11588">
    <property type="entry name" value="TUBULIN"/>
    <property type="match status" value="1"/>
</dbReference>
<dbReference type="Gene3D" id="1.10.287.600">
    <property type="entry name" value="Helix hairpin bin"/>
    <property type="match status" value="1"/>
</dbReference>
<evidence type="ECO:0000256" key="8">
    <source>
        <dbReference type="ARBA" id="ARBA00022794"/>
    </source>
</evidence>
<reference evidence="17 18" key="1">
    <citation type="submission" date="2025-04" db="UniProtKB">
        <authorList>
            <consortium name="RefSeq"/>
        </authorList>
    </citation>
    <scope>IDENTIFICATION</scope>
    <source>
        <tissue evidence="17 18">Whole sample</tissue>
    </source>
</reference>
<gene>
    <name evidence="17 18" type="primary">LOC111136151</name>
</gene>
<dbReference type="SMART" id="SM00864">
    <property type="entry name" value="Tubulin"/>
    <property type="match status" value="1"/>
</dbReference>
<keyword evidence="11" id="KW-0966">Cell projection</keyword>
<dbReference type="InterPro" id="IPR023123">
    <property type="entry name" value="Tubulin_C"/>
</dbReference>
<dbReference type="AlphaFoldDB" id="A0A8B8ERC9"/>
<evidence type="ECO:0000313" key="17">
    <source>
        <dbReference type="RefSeq" id="XP_022342504.1"/>
    </source>
</evidence>
<dbReference type="InterPro" id="IPR036525">
    <property type="entry name" value="Tubulin/FtsZ_GTPase_sf"/>
</dbReference>
<evidence type="ECO:0000256" key="9">
    <source>
        <dbReference type="ARBA" id="ARBA00023134"/>
    </source>
</evidence>
<dbReference type="Pfam" id="PF00091">
    <property type="entry name" value="Tubulin"/>
    <property type="match status" value="1"/>
</dbReference>
<accession>A0A8B8ERC9</accession>
<evidence type="ECO:0000313" key="16">
    <source>
        <dbReference type="Proteomes" id="UP000694844"/>
    </source>
</evidence>
<evidence type="ECO:0000256" key="7">
    <source>
        <dbReference type="ARBA" id="ARBA00022741"/>
    </source>
</evidence>
<dbReference type="GO" id="GO:0007017">
    <property type="term" value="P:microtubule-based process"/>
    <property type="evidence" value="ECO:0007669"/>
    <property type="project" value="InterPro"/>
</dbReference>
<keyword evidence="8" id="KW-0970">Cilium biogenesis/degradation</keyword>
<dbReference type="SUPFAM" id="SSF52490">
    <property type="entry name" value="Tubulin nucleotide-binding domain-like"/>
    <property type="match status" value="1"/>
</dbReference>
<dbReference type="FunFam" id="3.40.50.1440:FF:000021">
    <property type="entry name" value="Tubulin delta chain"/>
    <property type="match status" value="1"/>
</dbReference>
<dbReference type="KEGG" id="cvn:111136151"/>
<dbReference type="Proteomes" id="UP000694844">
    <property type="component" value="Chromosome 5"/>
</dbReference>
<comment type="similarity">
    <text evidence="4 14">Belongs to the tubulin family.</text>
</comment>
<evidence type="ECO:0000256" key="14">
    <source>
        <dbReference type="RuleBase" id="RU000352"/>
    </source>
</evidence>